<dbReference type="CDD" id="cd10017">
    <property type="entry name" value="B3_DNA"/>
    <property type="match status" value="1"/>
</dbReference>
<dbReference type="GO" id="GO:0003677">
    <property type="term" value="F:DNA binding"/>
    <property type="evidence" value="ECO:0007669"/>
    <property type="project" value="UniProtKB-KW"/>
</dbReference>
<dbReference type="InterPro" id="IPR003340">
    <property type="entry name" value="B3_DNA-bd"/>
</dbReference>
<dbReference type="Proteomes" id="UP001237642">
    <property type="component" value="Unassembled WGS sequence"/>
</dbReference>
<keyword evidence="2" id="KW-0805">Transcription regulation</keyword>
<evidence type="ECO:0000313" key="7">
    <source>
        <dbReference type="EMBL" id="KAK1390831.1"/>
    </source>
</evidence>
<keyword evidence="4" id="KW-0804">Transcription</keyword>
<keyword evidence="5" id="KW-0539">Nucleus</keyword>
<dbReference type="Gene3D" id="3.30.730.10">
    <property type="entry name" value="AP2/ERF domain"/>
    <property type="match status" value="1"/>
</dbReference>
<name>A0AAD8ISE9_9APIA</name>
<dbReference type="PANTHER" id="PTHR31140">
    <property type="entry name" value="B3 DOMAIN-CONTAINING TRANSCRIPTION FACTOR ABI3"/>
    <property type="match status" value="1"/>
</dbReference>
<dbReference type="SUPFAM" id="SSF101936">
    <property type="entry name" value="DNA-binding pseudobarrel domain"/>
    <property type="match status" value="1"/>
</dbReference>
<reference evidence="7" key="1">
    <citation type="submission" date="2023-02" db="EMBL/GenBank/DDBJ databases">
        <title>Genome of toxic invasive species Heracleum sosnowskyi carries increased number of genes despite the absence of recent whole-genome duplications.</title>
        <authorList>
            <person name="Schelkunov M."/>
            <person name="Shtratnikova V."/>
            <person name="Makarenko M."/>
            <person name="Klepikova A."/>
            <person name="Omelchenko D."/>
            <person name="Novikova G."/>
            <person name="Obukhova E."/>
            <person name="Bogdanov V."/>
            <person name="Penin A."/>
            <person name="Logacheva M."/>
        </authorList>
    </citation>
    <scope>NUCLEOTIDE SEQUENCE</scope>
    <source>
        <strain evidence="7">Hsosn_3</strain>
        <tissue evidence="7">Leaf</tissue>
    </source>
</reference>
<dbReference type="PROSITE" id="PS50863">
    <property type="entry name" value="B3"/>
    <property type="match status" value="1"/>
</dbReference>
<dbReference type="InterPro" id="IPR044800">
    <property type="entry name" value="LEC2-like"/>
</dbReference>
<evidence type="ECO:0000256" key="3">
    <source>
        <dbReference type="ARBA" id="ARBA00023125"/>
    </source>
</evidence>
<evidence type="ECO:0000256" key="4">
    <source>
        <dbReference type="ARBA" id="ARBA00023163"/>
    </source>
</evidence>
<evidence type="ECO:0000256" key="1">
    <source>
        <dbReference type="ARBA" id="ARBA00004123"/>
    </source>
</evidence>
<feature type="domain" description="TF-B3" evidence="6">
    <location>
        <begin position="132"/>
        <end position="242"/>
    </location>
</feature>
<dbReference type="SMART" id="SM01019">
    <property type="entry name" value="B3"/>
    <property type="match status" value="1"/>
</dbReference>
<keyword evidence="8" id="KW-1185">Reference proteome</keyword>
<evidence type="ECO:0000313" key="8">
    <source>
        <dbReference type="Proteomes" id="UP001237642"/>
    </source>
</evidence>
<comment type="subcellular location">
    <subcellularLocation>
        <location evidence="1">Nucleus</location>
    </subcellularLocation>
</comment>
<evidence type="ECO:0000256" key="2">
    <source>
        <dbReference type="ARBA" id="ARBA00023015"/>
    </source>
</evidence>
<proteinExistence type="predicted"/>
<evidence type="ECO:0000256" key="5">
    <source>
        <dbReference type="ARBA" id="ARBA00023242"/>
    </source>
</evidence>
<organism evidence="7 8">
    <name type="scientific">Heracleum sosnowskyi</name>
    <dbReference type="NCBI Taxonomy" id="360622"/>
    <lineage>
        <taxon>Eukaryota</taxon>
        <taxon>Viridiplantae</taxon>
        <taxon>Streptophyta</taxon>
        <taxon>Embryophyta</taxon>
        <taxon>Tracheophyta</taxon>
        <taxon>Spermatophyta</taxon>
        <taxon>Magnoliopsida</taxon>
        <taxon>eudicotyledons</taxon>
        <taxon>Gunneridae</taxon>
        <taxon>Pentapetalae</taxon>
        <taxon>asterids</taxon>
        <taxon>campanulids</taxon>
        <taxon>Apiales</taxon>
        <taxon>Apiaceae</taxon>
        <taxon>Apioideae</taxon>
        <taxon>apioid superclade</taxon>
        <taxon>Tordylieae</taxon>
        <taxon>Tordyliinae</taxon>
        <taxon>Heracleum</taxon>
    </lineage>
</organism>
<dbReference type="EMBL" id="JAUIZM010000004">
    <property type="protein sequence ID" value="KAK1390831.1"/>
    <property type="molecule type" value="Genomic_DNA"/>
</dbReference>
<comment type="caution">
    <text evidence="7">The sequence shown here is derived from an EMBL/GenBank/DDBJ whole genome shotgun (WGS) entry which is preliminary data.</text>
</comment>
<dbReference type="Gene3D" id="2.40.330.10">
    <property type="entry name" value="DNA-binding pseudobarrel domain"/>
    <property type="match status" value="1"/>
</dbReference>
<reference evidence="7" key="2">
    <citation type="submission" date="2023-05" db="EMBL/GenBank/DDBJ databases">
        <authorList>
            <person name="Schelkunov M.I."/>
        </authorList>
    </citation>
    <scope>NUCLEOTIDE SEQUENCE</scope>
    <source>
        <strain evidence="7">Hsosn_3</strain>
        <tissue evidence="7">Leaf</tissue>
    </source>
</reference>
<dbReference type="PANTHER" id="PTHR31140:SF58">
    <property type="entry name" value="DNA-BINDING PROTEIN RAV1"/>
    <property type="match status" value="1"/>
</dbReference>
<protein>
    <submittedName>
        <fullName evidence="7">TF-B3 domain-containing protein</fullName>
    </submittedName>
</protein>
<dbReference type="GO" id="GO:0005634">
    <property type="term" value="C:nucleus"/>
    <property type="evidence" value="ECO:0007669"/>
    <property type="project" value="UniProtKB-SubCell"/>
</dbReference>
<sequence length="318" mass="36237">MNRLLNITAHMLGQASGSDGLRHNQSFTKRAKPDKTIRSLSSKGVVALLSGNWAAHVYVNHNWVCIGIFKTEEEAEMAYESTIIKLFNKKFDNIAQEPNIQKQVFIDGTLSCRNVNIPQAQRQQKCTRTLLFEKVLTPSDVGQLYRIVVPKIYTSCFSCVSDGNESSSDMRPFNNEVAFYDQSMTLWKFRYCIWKGSNSYVFSRGWKNFVREKDLRSKDKVIFFKCQHVDAASVVHTYFAIDVEYNANRVLDEKANGNRGKYVVTDGQKSHLKEGVQNHGGNACTRLEMDKEADNDLDRTESRKAKEKSVMLFGVKIA</sequence>
<gene>
    <name evidence="7" type="ORF">POM88_019009</name>
</gene>
<dbReference type="Pfam" id="PF02362">
    <property type="entry name" value="B3"/>
    <property type="match status" value="1"/>
</dbReference>
<dbReference type="AlphaFoldDB" id="A0AAD8ISE9"/>
<dbReference type="InterPro" id="IPR036955">
    <property type="entry name" value="AP2/ERF_dom_sf"/>
</dbReference>
<accession>A0AAD8ISE9</accession>
<evidence type="ECO:0000259" key="6">
    <source>
        <dbReference type="PROSITE" id="PS50863"/>
    </source>
</evidence>
<dbReference type="GO" id="GO:0003700">
    <property type="term" value="F:DNA-binding transcription factor activity"/>
    <property type="evidence" value="ECO:0007669"/>
    <property type="project" value="InterPro"/>
</dbReference>
<dbReference type="SUPFAM" id="SSF54171">
    <property type="entry name" value="DNA-binding domain"/>
    <property type="match status" value="1"/>
</dbReference>
<dbReference type="InterPro" id="IPR016177">
    <property type="entry name" value="DNA-bd_dom_sf"/>
</dbReference>
<keyword evidence="3" id="KW-0238">DNA-binding</keyword>
<dbReference type="InterPro" id="IPR015300">
    <property type="entry name" value="DNA-bd_pseudobarrel_sf"/>
</dbReference>